<protein>
    <submittedName>
        <fullName evidence="7">Protein detoxification 42</fullName>
    </submittedName>
</protein>
<evidence type="ECO:0000256" key="1">
    <source>
        <dbReference type="ARBA" id="ARBA00004141"/>
    </source>
</evidence>
<reference evidence="7 8" key="1">
    <citation type="journal article" date="2018" name="PLoS Genet.">
        <title>Population sequencing reveals clonal diversity and ancestral inbreeding in the grapevine cultivar Chardonnay.</title>
        <authorList>
            <person name="Roach M.J."/>
            <person name="Johnson D.L."/>
            <person name="Bohlmann J."/>
            <person name="van Vuuren H.J."/>
            <person name="Jones S.J."/>
            <person name="Pretorius I.S."/>
            <person name="Schmidt S.A."/>
            <person name="Borneman A.R."/>
        </authorList>
    </citation>
    <scope>NUCLEOTIDE SEQUENCE [LARGE SCALE GENOMIC DNA]</scope>
    <source>
        <strain evidence="8">cv. Chardonnay</strain>
        <tissue evidence="7">Leaf</tissue>
    </source>
</reference>
<evidence type="ECO:0000256" key="2">
    <source>
        <dbReference type="ARBA" id="ARBA00010199"/>
    </source>
</evidence>
<dbReference type="Proteomes" id="UP000288805">
    <property type="component" value="Unassembled WGS sequence"/>
</dbReference>
<sequence length="261" mass="28465">MWNAVFHPWKNMGKVPLSVIFRDTRNVFKKDELGLEIAQIAFPAALALTADPIASLIDTAFIGHIGAVELAAVGVSIAVFNQVSRIAIFPLVSITTSFVAEEDTVGRRTNENLEKGLAIDNEMEELIPHIDSMHNSPSRTVNNTKNMEFEHERRHIPSASSALVIGGVLGLIQALFLIFSAKSILNFMGVNSGSPMLAPAMQYLTLRSLGAPAVLLSLAMQGVFRGFKDTKTPLYATSQWSFLVPKYFISCISATLAFPWG</sequence>
<feature type="transmembrane region" description="Helical" evidence="6">
    <location>
        <begin position="162"/>
        <end position="181"/>
    </location>
</feature>
<evidence type="ECO:0000313" key="8">
    <source>
        <dbReference type="Proteomes" id="UP000288805"/>
    </source>
</evidence>
<evidence type="ECO:0000256" key="5">
    <source>
        <dbReference type="ARBA" id="ARBA00023136"/>
    </source>
</evidence>
<dbReference type="PANTHER" id="PTHR42893:SF4">
    <property type="entry name" value="PROTEIN DETOXIFICATION 42"/>
    <property type="match status" value="1"/>
</dbReference>
<feature type="transmembrane region" description="Helical" evidence="6">
    <location>
        <begin position="201"/>
        <end position="219"/>
    </location>
</feature>
<gene>
    <name evidence="7" type="primary">DTX42_2</name>
    <name evidence="7" type="ORF">CK203_012328</name>
</gene>
<dbReference type="PANTHER" id="PTHR42893">
    <property type="entry name" value="PROTEIN DETOXIFICATION 44, CHLOROPLASTIC-RELATED"/>
    <property type="match status" value="1"/>
</dbReference>
<keyword evidence="5 6" id="KW-0472">Membrane</keyword>
<keyword evidence="3 6" id="KW-0812">Transmembrane</keyword>
<dbReference type="NCBIfam" id="TIGR00797">
    <property type="entry name" value="matE"/>
    <property type="match status" value="1"/>
</dbReference>
<dbReference type="GO" id="GO:0042910">
    <property type="term" value="F:xenobiotic transmembrane transporter activity"/>
    <property type="evidence" value="ECO:0007669"/>
    <property type="project" value="InterPro"/>
</dbReference>
<dbReference type="InterPro" id="IPR002528">
    <property type="entry name" value="MATE_fam"/>
</dbReference>
<accession>A0A438JLF2</accession>
<dbReference type="GO" id="GO:0015297">
    <property type="term" value="F:antiporter activity"/>
    <property type="evidence" value="ECO:0007669"/>
    <property type="project" value="InterPro"/>
</dbReference>
<feature type="transmembrane region" description="Helical" evidence="6">
    <location>
        <begin position="240"/>
        <end position="260"/>
    </location>
</feature>
<dbReference type="GO" id="GO:0016020">
    <property type="term" value="C:membrane"/>
    <property type="evidence" value="ECO:0007669"/>
    <property type="project" value="UniProtKB-SubCell"/>
</dbReference>
<comment type="subcellular location">
    <subcellularLocation>
        <location evidence="1">Membrane</location>
        <topology evidence="1">Multi-pass membrane protein</topology>
    </subcellularLocation>
</comment>
<dbReference type="InterPro" id="IPR044644">
    <property type="entry name" value="DinF-like"/>
</dbReference>
<evidence type="ECO:0000256" key="3">
    <source>
        <dbReference type="ARBA" id="ARBA00022692"/>
    </source>
</evidence>
<keyword evidence="4 6" id="KW-1133">Transmembrane helix</keyword>
<comment type="caution">
    <text evidence="7">The sequence shown here is derived from an EMBL/GenBank/DDBJ whole genome shotgun (WGS) entry which is preliminary data.</text>
</comment>
<dbReference type="AlphaFoldDB" id="A0A438JLF2"/>
<comment type="similarity">
    <text evidence="2">Belongs to the multi antimicrobial extrusion (MATE) (TC 2.A.66.1) family.</text>
</comment>
<dbReference type="Pfam" id="PF01554">
    <property type="entry name" value="MatE"/>
    <property type="match status" value="1"/>
</dbReference>
<evidence type="ECO:0000313" key="7">
    <source>
        <dbReference type="EMBL" id="RVX09775.1"/>
    </source>
</evidence>
<evidence type="ECO:0000256" key="4">
    <source>
        <dbReference type="ARBA" id="ARBA00022989"/>
    </source>
</evidence>
<evidence type="ECO:0000256" key="6">
    <source>
        <dbReference type="SAM" id="Phobius"/>
    </source>
</evidence>
<proteinExistence type="inferred from homology"/>
<dbReference type="EMBL" id="QGNW01000037">
    <property type="protein sequence ID" value="RVX09775.1"/>
    <property type="molecule type" value="Genomic_DNA"/>
</dbReference>
<name>A0A438JLF2_VITVI</name>
<organism evidence="7 8">
    <name type="scientific">Vitis vinifera</name>
    <name type="common">Grape</name>
    <dbReference type="NCBI Taxonomy" id="29760"/>
    <lineage>
        <taxon>Eukaryota</taxon>
        <taxon>Viridiplantae</taxon>
        <taxon>Streptophyta</taxon>
        <taxon>Embryophyta</taxon>
        <taxon>Tracheophyta</taxon>
        <taxon>Spermatophyta</taxon>
        <taxon>Magnoliopsida</taxon>
        <taxon>eudicotyledons</taxon>
        <taxon>Gunneridae</taxon>
        <taxon>Pentapetalae</taxon>
        <taxon>rosids</taxon>
        <taxon>Vitales</taxon>
        <taxon>Vitaceae</taxon>
        <taxon>Viteae</taxon>
        <taxon>Vitis</taxon>
    </lineage>
</organism>